<dbReference type="PANTHER" id="PTHR31973:SF166">
    <property type="entry name" value="OS10G0104700 PROTEIN"/>
    <property type="match status" value="1"/>
</dbReference>
<dbReference type="PROSITE" id="PS50966">
    <property type="entry name" value="ZF_SWIM"/>
    <property type="match status" value="1"/>
</dbReference>
<proteinExistence type="predicted"/>
<evidence type="ECO:0000256" key="1">
    <source>
        <dbReference type="ARBA" id="ARBA00022723"/>
    </source>
</evidence>
<dbReference type="EMBL" id="JAMQYH010000005">
    <property type="protein sequence ID" value="KAJ1686339.1"/>
    <property type="molecule type" value="Genomic_DNA"/>
</dbReference>
<dbReference type="GO" id="GO:0008270">
    <property type="term" value="F:zinc ion binding"/>
    <property type="evidence" value="ECO:0007669"/>
    <property type="project" value="UniProtKB-KW"/>
</dbReference>
<dbReference type="InterPro" id="IPR018289">
    <property type="entry name" value="MULE_transposase_dom"/>
</dbReference>
<comment type="caution">
    <text evidence="7">The sequence shown here is derived from an EMBL/GenBank/DDBJ whole genome shotgun (WGS) entry which is preliminary data.</text>
</comment>
<reference evidence="7" key="1">
    <citation type="journal article" date="2022" name="Cell">
        <title>Repeat-based holocentromeres influence genome architecture and karyotype evolution.</title>
        <authorList>
            <person name="Hofstatter P.G."/>
            <person name="Thangavel G."/>
            <person name="Lux T."/>
            <person name="Neumann P."/>
            <person name="Vondrak T."/>
            <person name="Novak P."/>
            <person name="Zhang M."/>
            <person name="Costa L."/>
            <person name="Castellani M."/>
            <person name="Scott A."/>
            <person name="Toegelov H."/>
            <person name="Fuchs J."/>
            <person name="Mata-Sucre Y."/>
            <person name="Dias Y."/>
            <person name="Vanzela A.L.L."/>
            <person name="Huettel B."/>
            <person name="Almeida C.C.S."/>
            <person name="Simkova H."/>
            <person name="Souza G."/>
            <person name="Pedrosa-Harand A."/>
            <person name="Macas J."/>
            <person name="Mayer K.F.X."/>
            <person name="Houben A."/>
            <person name="Marques A."/>
        </authorList>
    </citation>
    <scope>NUCLEOTIDE SEQUENCE</scope>
    <source>
        <strain evidence="7">RhyBre1mFocal</strain>
    </source>
</reference>
<evidence type="ECO:0000256" key="5">
    <source>
        <dbReference type="SAM" id="MobiDB-lite"/>
    </source>
</evidence>
<feature type="region of interest" description="Disordered" evidence="5">
    <location>
        <begin position="760"/>
        <end position="781"/>
    </location>
</feature>
<dbReference type="InterPro" id="IPR000270">
    <property type="entry name" value="PB1_dom"/>
</dbReference>
<dbReference type="AlphaFoldDB" id="A0A9Q0HGU9"/>
<dbReference type="InterPro" id="IPR004332">
    <property type="entry name" value="Transposase_MuDR"/>
</dbReference>
<keyword evidence="3" id="KW-0862">Zinc</keyword>
<dbReference type="Pfam" id="PF04434">
    <property type="entry name" value="SWIM"/>
    <property type="match status" value="1"/>
</dbReference>
<evidence type="ECO:0000259" key="6">
    <source>
        <dbReference type="PROSITE" id="PS50966"/>
    </source>
</evidence>
<dbReference type="InterPro" id="IPR006564">
    <property type="entry name" value="Znf_PMZ"/>
</dbReference>
<feature type="domain" description="SWIM-type" evidence="6">
    <location>
        <begin position="690"/>
        <end position="722"/>
    </location>
</feature>
<dbReference type="OrthoDB" id="125347at2759"/>
<sequence>MTVVAICQHGGEFVTNPDGTLSYSGGDAHAIEVSREMSVDDLHAEINNIFGIDSTDLPLKYFLPNNRRTLICISCDRDLQRMVDFTANAASAEVFILNKPDRAKSTVAHSGTSIAATKRKKVSTPGFRANKNTRLGEPQPNNAIQSAMDVNANNARQKKPSSSDNLDASRALSIDFGTDMISPAGGSSLIPDMQQQKFSTAAERMMAGIFDDGSMTPLMVEAEGTPEHMQQLPGATGLFDDAITGVGQEFDNVKDFRDQLCKYAIGKGFVYRFVKNETTRATVRCVHQGCPWRLHASESSRSKKFVIKKMNDVHTCGGGLGEGQRRATRQWLTGIIKDKLHENPLVKPKDIARDIYEDYGLALTYSQVWRGREVAQKELYHAIKETYSQLPWFCERILETNPGSVAILSPLVDSKFRRFFVAFHASLHGFEHGCRPLIFLDKIPLKTTNEFRLLAAAGVDGDDATFPVAFAIVEQENYDSWVWFLLQLKYAVTTSRTLTFVSDRQKGLDLAVPQVFGDSHHAYCLHHLMEEFKAELNKGPFSSQVRDSILDDFTRAAQAISIEDFNASIDSIRNVSPEAADWVMSSKPENWSDAIFRGARFDHFSSNIVDGFNNWIPAKKEGSIVQLVDAIRVKLTEVMEVRRENSKSWEDGTLTPFMEAKLQKEAARSKKLNVLCSSDTVFEVRGNTIFVVNIGTWECTCRRWQLSGLPCTHAVAVFNRVGRPVYEFCSRYFRVECYRLTYAESINPIPDMEQIDFSAGSGSYPPPARRPAGRPRRKRFNPNKVPTVVRLCSRCKMQGHNKATCEAIL</sequence>
<dbReference type="SMART" id="SM00575">
    <property type="entry name" value="ZnF_PMZ"/>
    <property type="match status" value="1"/>
</dbReference>
<dbReference type="Pfam" id="PF03108">
    <property type="entry name" value="DBD_Tnp_Mut"/>
    <property type="match status" value="1"/>
</dbReference>
<dbReference type="Pfam" id="PF00564">
    <property type="entry name" value="PB1"/>
    <property type="match status" value="1"/>
</dbReference>
<evidence type="ECO:0000256" key="4">
    <source>
        <dbReference type="PROSITE-ProRule" id="PRU00325"/>
    </source>
</evidence>
<evidence type="ECO:0000313" key="7">
    <source>
        <dbReference type="EMBL" id="KAJ1686339.1"/>
    </source>
</evidence>
<dbReference type="Pfam" id="PF10551">
    <property type="entry name" value="MULE"/>
    <property type="match status" value="1"/>
</dbReference>
<dbReference type="Proteomes" id="UP001151287">
    <property type="component" value="Unassembled WGS sequence"/>
</dbReference>
<name>A0A9Q0HGU9_9POAL</name>
<organism evidence="7 8">
    <name type="scientific">Rhynchospora breviuscula</name>
    <dbReference type="NCBI Taxonomy" id="2022672"/>
    <lineage>
        <taxon>Eukaryota</taxon>
        <taxon>Viridiplantae</taxon>
        <taxon>Streptophyta</taxon>
        <taxon>Embryophyta</taxon>
        <taxon>Tracheophyta</taxon>
        <taxon>Spermatophyta</taxon>
        <taxon>Magnoliopsida</taxon>
        <taxon>Liliopsida</taxon>
        <taxon>Poales</taxon>
        <taxon>Cyperaceae</taxon>
        <taxon>Cyperoideae</taxon>
        <taxon>Rhynchosporeae</taxon>
        <taxon>Rhynchospora</taxon>
    </lineage>
</organism>
<evidence type="ECO:0000256" key="3">
    <source>
        <dbReference type="ARBA" id="ARBA00022833"/>
    </source>
</evidence>
<dbReference type="SMART" id="SM00666">
    <property type="entry name" value="PB1"/>
    <property type="match status" value="1"/>
</dbReference>
<feature type="region of interest" description="Disordered" evidence="5">
    <location>
        <begin position="108"/>
        <end position="142"/>
    </location>
</feature>
<feature type="compositionally biased region" description="Basic residues" evidence="5">
    <location>
        <begin position="771"/>
        <end position="781"/>
    </location>
</feature>
<keyword evidence="1" id="KW-0479">Metal-binding</keyword>
<dbReference type="PANTHER" id="PTHR31973">
    <property type="entry name" value="POLYPROTEIN, PUTATIVE-RELATED"/>
    <property type="match status" value="1"/>
</dbReference>
<evidence type="ECO:0000313" key="8">
    <source>
        <dbReference type="Proteomes" id="UP001151287"/>
    </source>
</evidence>
<evidence type="ECO:0000256" key="2">
    <source>
        <dbReference type="ARBA" id="ARBA00022771"/>
    </source>
</evidence>
<keyword evidence="8" id="KW-1185">Reference proteome</keyword>
<gene>
    <name evidence="7" type="ORF">LUZ63_017729</name>
</gene>
<accession>A0A9Q0HGU9</accession>
<dbReference type="InterPro" id="IPR007527">
    <property type="entry name" value="Znf_SWIM"/>
</dbReference>
<protein>
    <recommendedName>
        <fullName evidence="6">SWIM-type domain-containing protein</fullName>
    </recommendedName>
</protein>
<keyword evidence="2 4" id="KW-0863">Zinc-finger</keyword>
<dbReference type="SUPFAM" id="SSF54277">
    <property type="entry name" value="CAD &amp; PB1 domains"/>
    <property type="match status" value="1"/>
</dbReference>
<dbReference type="Gene3D" id="3.10.20.90">
    <property type="entry name" value="Phosphatidylinositol 3-kinase Catalytic Subunit, Chain A, domain 1"/>
    <property type="match status" value="1"/>
</dbReference>